<gene>
    <name evidence="1" type="ORF">CCE28_01160</name>
</gene>
<proteinExistence type="predicted"/>
<protein>
    <submittedName>
        <fullName evidence="1">Uncharacterized protein</fullName>
    </submittedName>
</protein>
<reference evidence="1 2" key="1">
    <citation type="submission" date="2017-06" db="EMBL/GenBank/DDBJ databases">
        <title>Draft genome sequence of anaerobic fermentative bacterium Anaeromicrobium sediminis DY2726D isolated from West Pacific Ocean sediments.</title>
        <authorList>
            <person name="Zeng X."/>
        </authorList>
    </citation>
    <scope>NUCLEOTIDE SEQUENCE [LARGE SCALE GENOMIC DNA]</scope>
    <source>
        <strain evidence="1 2">DY2726D</strain>
    </source>
</reference>
<dbReference type="RefSeq" id="WP_095130129.1">
    <property type="nucleotide sequence ID" value="NZ_NIBG01000001.1"/>
</dbReference>
<sequence>MSKTYEELATEITKAWLEAIGSCAGGDTSSPALKALDLLNNTEKINEFYKEIHKTISTTK</sequence>
<organism evidence="1 2">
    <name type="scientific">Anaeromicrobium sediminis</name>
    <dbReference type="NCBI Taxonomy" id="1478221"/>
    <lineage>
        <taxon>Bacteria</taxon>
        <taxon>Bacillati</taxon>
        <taxon>Bacillota</taxon>
        <taxon>Clostridia</taxon>
        <taxon>Peptostreptococcales</taxon>
        <taxon>Thermotaleaceae</taxon>
        <taxon>Anaeromicrobium</taxon>
    </lineage>
</organism>
<keyword evidence="2" id="KW-1185">Reference proteome</keyword>
<evidence type="ECO:0000313" key="2">
    <source>
        <dbReference type="Proteomes" id="UP000216024"/>
    </source>
</evidence>
<name>A0A267MNF3_9FIRM</name>
<dbReference type="AlphaFoldDB" id="A0A267MNF3"/>
<dbReference type="EMBL" id="NIBG01000001">
    <property type="protein sequence ID" value="PAB61066.1"/>
    <property type="molecule type" value="Genomic_DNA"/>
</dbReference>
<accession>A0A267MNF3</accession>
<comment type="caution">
    <text evidence="1">The sequence shown here is derived from an EMBL/GenBank/DDBJ whole genome shotgun (WGS) entry which is preliminary data.</text>
</comment>
<evidence type="ECO:0000313" key="1">
    <source>
        <dbReference type="EMBL" id="PAB61066.1"/>
    </source>
</evidence>
<dbReference type="OrthoDB" id="9988833at2"/>
<dbReference type="Proteomes" id="UP000216024">
    <property type="component" value="Unassembled WGS sequence"/>
</dbReference>